<organism evidence="5 6">
    <name type="scientific">Paractinoplanes atraurantiacus</name>
    <dbReference type="NCBI Taxonomy" id="1036182"/>
    <lineage>
        <taxon>Bacteria</taxon>
        <taxon>Bacillati</taxon>
        <taxon>Actinomycetota</taxon>
        <taxon>Actinomycetes</taxon>
        <taxon>Micromonosporales</taxon>
        <taxon>Micromonosporaceae</taxon>
        <taxon>Paractinoplanes</taxon>
    </lineage>
</organism>
<dbReference type="Pfam" id="PF08220">
    <property type="entry name" value="HTH_DeoR"/>
    <property type="match status" value="1"/>
</dbReference>
<dbReference type="Proteomes" id="UP000219612">
    <property type="component" value="Unassembled WGS sequence"/>
</dbReference>
<evidence type="ECO:0000256" key="2">
    <source>
        <dbReference type="ARBA" id="ARBA00023125"/>
    </source>
</evidence>
<protein>
    <submittedName>
        <fullName evidence="5">DNA-binding transcriptional regulator of sugar metabolism, DeoR/GlpR family</fullName>
    </submittedName>
</protein>
<keyword evidence="6" id="KW-1185">Reference proteome</keyword>
<keyword evidence="2 5" id="KW-0238">DNA-binding</keyword>
<feature type="domain" description="HTH deoR-type" evidence="4">
    <location>
        <begin position="3"/>
        <end position="58"/>
    </location>
</feature>
<accession>A0A285KJD7</accession>
<dbReference type="EMBL" id="OBDY01000042">
    <property type="protein sequence ID" value="SNY72343.1"/>
    <property type="molecule type" value="Genomic_DNA"/>
</dbReference>
<dbReference type="InterPro" id="IPR001034">
    <property type="entry name" value="DeoR_HTH"/>
</dbReference>
<evidence type="ECO:0000313" key="6">
    <source>
        <dbReference type="Proteomes" id="UP000219612"/>
    </source>
</evidence>
<reference evidence="5 6" key="1">
    <citation type="submission" date="2017-09" db="EMBL/GenBank/DDBJ databases">
        <authorList>
            <person name="Ehlers B."/>
            <person name="Leendertz F.H."/>
        </authorList>
    </citation>
    <scope>NUCLEOTIDE SEQUENCE [LARGE SCALE GENOMIC DNA]</scope>
    <source>
        <strain evidence="5 6">CGMCC 4.6857</strain>
    </source>
</reference>
<evidence type="ECO:0000256" key="3">
    <source>
        <dbReference type="ARBA" id="ARBA00023163"/>
    </source>
</evidence>
<dbReference type="GO" id="GO:0003700">
    <property type="term" value="F:DNA-binding transcription factor activity"/>
    <property type="evidence" value="ECO:0007669"/>
    <property type="project" value="InterPro"/>
</dbReference>
<dbReference type="InterPro" id="IPR037171">
    <property type="entry name" value="NagB/RpiA_transferase-like"/>
</dbReference>
<dbReference type="Gene3D" id="1.10.10.10">
    <property type="entry name" value="Winged helix-like DNA-binding domain superfamily/Winged helix DNA-binding domain"/>
    <property type="match status" value="1"/>
</dbReference>
<dbReference type="AlphaFoldDB" id="A0A285KJD7"/>
<dbReference type="InterPro" id="IPR036390">
    <property type="entry name" value="WH_DNA-bd_sf"/>
</dbReference>
<dbReference type="SMART" id="SM01134">
    <property type="entry name" value="DeoRC"/>
    <property type="match status" value="1"/>
</dbReference>
<dbReference type="Pfam" id="PF00455">
    <property type="entry name" value="DeoRC"/>
    <property type="match status" value="1"/>
</dbReference>
<proteinExistence type="predicted"/>
<evidence type="ECO:0000256" key="1">
    <source>
        <dbReference type="ARBA" id="ARBA00023015"/>
    </source>
</evidence>
<dbReference type="InterPro" id="IPR050313">
    <property type="entry name" value="Carb_Metab_HTH_regulators"/>
</dbReference>
<name>A0A285KJD7_9ACTN</name>
<dbReference type="InterPro" id="IPR014036">
    <property type="entry name" value="DeoR-like_C"/>
</dbReference>
<dbReference type="PANTHER" id="PTHR30363:SF44">
    <property type="entry name" value="AGA OPERON TRANSCRIPTIONAL REPRESSOR-RELATED"/>
    <property type="match status" value="1"/>
</dbReference>
<dbReference type="OrthoDB" id="7688673at2"/>
<gene>
    <name evidence="5" type="ORF">SAMN05421748_14240</name>
</gene>
<dbReference type="SUPFAM" id="SSF46785">
    <property type="entry name" value="Winged helix' DNA-binding domain"/>
    <property type="match status" value="1"/>
</dbReference>
<dbReference type="InterPro" id="IPR018356">
    <property type="entry name" value="Tscrpt_reg_HTH_DeoR_CS"/>
</dbReference>
<dbReference type="GO" id="GO:0003677">
    <property type="term" value="F:DNA binding"/>
    <property type="evidence" value="ECO:0007669"/>
    <property type="project" value="UniProtKB-KW"/>
</dbReference>
<dbReference type="PRINTS" id="PR00037">
    <property type="entry name" value="HTHLACR"/>
</dbReference>
<sequence>MSAEERQARILAEVDRTGGVRIAQLGARLGVSDVTARRDVEALAERGLVARVRGGAMARTAGPGPARGAGLRAKAAIARSAARLVRPDEAIGILAGGITALLARELSGVPGLSVVTNAIPIADTFHHEGRADQMVLLLGGVRTRSGALAGPVAERAAAGLNVDVVFVSVSGMDASSGFTAPGRAEARIGAALIAAARRVVVLADHGTWGSSGAAVIAPLERADVVVTDDGLVRAGRSALRRRAGRLIVADVP</sequence>
<evidence type="ECO:0000259" key="4">
    <source>
        <dbReference type="PROSITE" id="PS51000"/>
    </source>
</evidence>
<dbReference type="PROSITE" id="PS51000">
    <property type="entry name" value="HTH_DEOR_2"/>
    <property type="match status" value="1"/>
</dbReference>
<dbReference type="SMART" id="SM00420">
    <property type="entry name" value="HTH_DEOR"/>
    <property type="match status" value="1"/>
</dbReference>
<dbReference type="RefSeq" id="WP_097328758.1">
    <property type="nucleotide sequence ID" value="NZ_OBDY01000042.1"/>
</dbReference>
<dbReference type="PANTHER" id="PTHR30363">
    <property type="entry name" value="HTH-TYPE TRANSCRIPTIONAL REGULATOR SRLR-RELATED"/>
    <property type="match status" value="1"/>
</dbReference>
<evidence type="ECO:0000313" key="5">
    <source>
        <dbReference type="EMBL" id="SNY72343.1"/>
    </source>
</evidence>
<keyword evidence="3" id="KW-0804">Transcription</keyword>
<dbReference type="PROSITE" id="PS00894">
    <property type="entry name" value="HTH_DEOR_1"/>
    <property type="match status" value="1"/>
</dbReference>
<dbReference type="InterPro" id="IPR036388">
    <property type="entry name" value="WH-like_DNA-bd_sf"/>
</dbReference>
<keyword evidence="1" id="KW-0805">Transcription regulation</keyword>
<dbReference type="SUPFAM" id="SSF100950">
    <property type="entry name" value="NagB/RpiA/CoA transferase-like"/>
    <property type="match status" value="1"/>
</dbReference>